<comment type="caution">
    <text evidence="2">The sequence shown here is derived from an EMBL/GenBank/DDBJ whole genome shotgun (WGS) entry which is preliminary data.</text>
</comment>
<evidence type="ECO:0000259" key="1">
    <source>
        <dbReference type="PROSITE" id="PS51725"/>
    </source>
</evidence>
<gene>
    <name evidence="2" type="ORF">WM40_26010</name>
</gene>
<dbReference type="Pfam" id="PF03992">
    <property type="entry name" value="ABM"/>
    <property type="match status" value="1"/>
</dbReference>
<dbReference type="STRING" id="28092.WM40_26010"/>
<dbReference type="PANTHER" id="PTHR33336:SF3">
    <property type="entry name" value="ABM DOMAIN-CONTAINING PROTEIN"/>
    <property type="match status" value="1"/>
</dbReference>
<evidence type="ECO:0000313" key="3">
    <source>
        <dbReference type="Proteomes" id="UP000033618"/>
    </source>
</evidence>
<dbReference type="Proteomes" id="UP000033618">
    <property type="component" value="Unassembled WGS sequence"/>
</dbReference>
<sequence length="96" mass="10918">MKPITVIAFPLAPVGKEAELAKQFEILVAATRNEPGCLSFTAHRHGQISNRFAVFEKFRDQAAFDAHLEYPHTKAFVKWIQENGAVLNFEFWDELA</sequence>
<dbReference type="InterPro" id="IPR050744">
    <property type="entry name" value="AI-2_Isomerase_LsrG"/>
</dbReference>
<proteinExistence type="predicted"/>
<dbReference type="OrthoDB" id="9812192at2"/>
<dbReference type="GO" id="GO:0003824">
    <property type="term" value="F:catalytic activity"/>
    <property type="evidence" value="ECO:0007669"/>
    <property type="project" value="TreeGrafter"/>
</dbReference>
<dbReference type="PROSITE" id="PS51725">
    <property type="entry name" value="ABM"/>
    <property type="match status" value="1"/>
</dbReference>
<feature type="domain" description="ABM" evidence="1">
    <location>
        <begin position="4"/>
        <end position="95"/>
    </location>
</feature>
<protein>
    <recommendedName>
        <fullName evidence="1">ABM domain-containing protein</fullName>
    </recommendedName>
</protein>
<dbReference type="Gene3D" id="3.30.70.100">
    <property type="match status" value="1"/>
</dbReference>
<dbReference type="AlphaFoldDB" id="A0A0F5JT37"/>
<dbReference type="InterPro" id="IPR007138">
    <property type="entry name" value="ABM_dom"/>
</dbReference>
<evidence type="ECO:0000313" key="2">
    <source>
        <dbReference type="EMBL" id="KKB60968.1"/>
    </source>
</evidence>
<reference evidence="2 3" key="1">
    <citation type="submission" date="2015-03" db="EMBL/GenBank/DDBJ databases">
        <title>Draft Genome Sequence of Burkholderia andropogonis type strain ICMP2807, isolated from Sorghum bicolor.</title>
        <authorList>
            <person name="Lopes-Santos L."/>
            <person name="Castro D.B."/>
            <person name="Ottoboni L.M."/>
            <person name="Park D."/>
            <person name="Weirc B.S."/>
            <person name="Destefano S.A."/>
        </authorList>
    </citation>
    <scope>NUCLEOTIDE SEQUENCE [LARGE SCALE GENOMIC DNA]</scope>
    <source>
        <strain evidence="2 3">ICMP2807</strain>
    </source>
</reference>
<dbReference type="PANTHER" id="PTHR33336">
    <property type="entry name" value="QUINOL MONOOXYGENASE YGIN-RELATED"/>
    <property type="match status" value="1"/>
</dbReference>
<name>A0A0F5JT37_9BURK</name>
<dbReference type="SUPFAM" id="SSF54909">
    <property type="entry name" value="Dimeric alpha+beta barrel"/>
    <property type="match status" value="1"/>
</dbReference>
<organism evidence="2 3">
    <name type="scientific">Robbsia andropogonis</name>
    <dbReference type="NCBI Taxonomy" id="28092"/>
    <lineage>
        <taxon>Bacteria</taxon>
        <taxon>Pseudomonadati</taxon>
        <taxon>Pseudomonadota</taxon>
        <taxon>Betaproteobacteria</taxon>
        <taxon>Burkholderiales</taxon>
        <taxon>Burkholderiaceae</taxon>
        <taxon>Robbsia</taxon>
    </lineage>
</organism>
<accession>A0A0F5JT37</accession>
<dbReference type="PATRIC" id="fig|28092.6.peg.6132"/>
<keyword evidence="3" id="KW-1185">Reference proteome</keyword>
<dbReference type="InterPro" id="IPR011008">
    <property type="entry name" value="Dimeric_a/b-barrel"/>
</dbReference>
<dbReference type="EMBL" id="LAQU01000102">
    <property type="protein sequence ID" value="KKB60968.1"/>
    <property type="molecule type" value="Genomic_DNA"/>
</dbReference>
<dbReference type="RefSeq" id="WP_046154482.1">
    <property type="nucleotide sequence ID" value="NZ_CADFGU010000018.1"/>
</dbReference>